<evidence type="ECO:0000256" key="8">
    <source>
        <dbReference type="ARBA" id="ARBA00023008"/>
    </source>
</evidence>
<accession>A0AAD4JPN8</accession>
<feature type="domain" description="Phytocyanin" evidence="13">
    <location>
        <begin position="23"/>
        <end position="123"/>
    </location>
</feature>
<evidence type="ECO:0000256" key="10">
    <source>
        <dbReference type="ARBA" id="ARBA00023157"/>
    </source>
</evidence>
<evidence type="ECO:0000256" key="6">
    <source>
        <dbReference type="ARBA" id="ARBA00022982"/>
    </source>
</evidence>
<organism evidence="14 15">
    <name type="scientific">Perilla frutescens var. hirtella</name>
    <name type="common">Perilla citriodora</name>
    <name type="synonym">Perilla setoyensis</name>
    <dbReference type="NCBI Taxonomy" id="608512"/>
    <lineage>
        <taxon>Eukaryota</taxon>
        <taxon>Viridiplantae</taxon>
        <taxon>Streptophyta</taxon>
        <taxon>Embryophyta</taxon>
        <taxon>Tracheophyta</taxon>
        <taxon>Spermatophyta</taxon>
        <taxon>Magnoliopsida</taxon>
        <taxon>eudicotyledons</taxon>
        <taxon>Gunneridae</taxon>
        <taxon>Pentapetalae</taxon>
        <taxon>asterids</taxon>
        <taxon>lamiids</taxon>
        <taxon>Lamiales</taxon>
        <taxon>Lamiaceae</taxon>
        <taxon>Nepetoideae</taxon>
        <taxon>Elsholtzieae</taxon>
        <taxon>Perilla</taxon>
    </lineage>
</organism>
<comment type="caution">
    <text evidence="14">The sequence shown here is derived from an EMBL/GenBank/DDBJ whole genome shotgun (WGS) entry which is preliminary data.</text>
</comment>
<dbReference type="SUPFAM" id="SSF49503">
    <property type="entry name" value="Cupredoxins"/>
    <property type="match status" value="1"/>
</dbReference>
<evidence type="ECO:0000256" key="11">
    <source>
        <dbReference type="ARBA" id="ARBA00023180"/>
    </source>
</evidence>
<keyword evidence="3" id="KW-0812">Transmembrane</keyword>
<gene>
    <name evidence="14" type="ORF">C2S53_000784</name>
</gene>
<sequence>MASRAFLITIIVAAAAAAPAFAMDYMVGDSDGWKLGVNYTTWAEGKQFYVGDTLMFMYNNASHNVLKVAGPDFQSCNISNAIGSPYTSGKDTFTLAAPGKKWYICGFGSHCSQGMKLVINVNAEGPAPAPGPTSAAGEATPFKSFVWMVVAATAAFSIIMS</sequence>
<comment type="subcellular location">
    <subcellularLocation>
        <location evidence="1">Membrane</location>
        <topology evidence="1">Single-pass type I membrane protein</topology>
    </subcellularLocation>
</comment>
<evidence type="ECO:0000256" key="3">
    <source>
        <dbReference type="ARBA" id="ARBA00022692"/>
    </source>
</evidence>
<keyword evidence="7" id="KW-1133">Transmembrane helix</keyword>
<feature type="signal peptide" evidence="12">
    <location>
        <begin position="1"/>
        <end position="22"/>
    </location>
</feature>
<dbReference type="PROSITE" id="PS51485">
    <property type="entry name" value="PHYTOCYANIN"/>
    <property type="match status" value="1"/>
</dbReference>
<evidence type="ECO:0000256" key="1">
    <source>
        <dbReference type="ARBA" id="ARBA00004479"/>
    </source>
</evidence>
<evidence type="ECO:0000313" key="14">
    <source>
        <dbReference type="EMBL" id="KAH6837749.1"/>
    </source>
</evidence>
<protein>
    <recommendedName>
        <fullName evidence="13">Phytocyanin domain-containing protein</fullName>
    </recommendedName>
</protein>
<keyword evidence="5 12" id="KW-0732">Signal</keyword>
<dbReference type="Proteomes" id="UP001190926">
    <property type="component" value="Unassembled WGS sequence"/>
</dbReference>
<dbReference type="InterPro" id="IPR008972">
    <property type="entry name" value="Cupredoxin"/>
</dbReference>
<dbReference type="AlphaFoldDB" id="A0AAD4JPN8"/>
<dbReference type="GO" id="GO:0009055">
    <property type="term" value="F:electron transfer activity"/>
    <property type="evidence" value="ECO:0007669"/>
    <property type="project" value="InterPro"/>
</dbReference>
<name>A0AAD4JPN8_PERFH</name>
<evidence type="ECO:0000256" key="2">
    <source>
        <dbReference type="ARBA" id="ARBA00022448"/>
    </source>
</evidence>
<evidence type="ECO:0000256" key="12">
    <source>
        <dbReference type="SAM" id="SignalP"/>
    </source>
</evidence>
<keyword evidence="11" id="KW-0325">Glycoprotein</keyword>
<proteinExistence type="predicted"/>
<evidence type="ECO:0000256" key="9">
    <source>
        <dbReference type="ARBA" id="ARBA00023136"/>
    </source>
</evidence>
<dbReference type="InterPro" id="IPR003245">
    <property type="entry name" value="Phytocyanin_dom"/>
</dbReference>
<keyword evidence="4" id="KW-0479">Metal-binding</keyword>
<evidence type="ECO:0000256" key="4">
    <source>
        <dbReference type="ARBA" id="ARBA00022723"/>
    </source>
</evidence>
<reference evidence="14 15" key="1">
    <citation type="journal article" date="2021" name="Nat. Commun.">
        <title>Incipient diploidization of the medicinal plant Perilla within 10,000 years.</title>
        <authorList>
            <person name="Zhang Y."/>
            <person name="Shen Q."/>
            <person name="Leng L."/>
            <person name="Zhang D."/>
            <person name="Chen S."/>
            <person name="Shi Y."/>
            <person name="Ning Z."/>
            <person name="Chen S."/>
        </authorList>
    </citation>
    <scope>NUCLEOTIDE SEQUENCE [LARGE SCALE GENOMIC DNA]</scope>
    <source>
        <strain evidence="15">cv. PC099</strain>
    </source>
</reference>
<dbReference type="GO" id="GO:0009610">
    <property type="term" value="P:response to symbiotic fungus"/>
    <property type="evidence" value="ECO:0007669"/>
    <property type="project" value="UniProtKB-ARBA"/>
</dbReference>
<evidence type="ECO:0000256" key="7">
    <source>
        <dbReference type="ARBA" id="ARBA00022989"/>
    </source>
</evidence>
<keyword evidence="9" id="KW-0472">Membrane</keyword>
<dbReference type="PANTHER" id="PTHR33021:SF408">
    <property type="entry name" value="PHYTOCYANIN DOMAIN-CONTAINING PROTEIN"/>
    <property type="match status" value="1"/>
</dbReference>
<keyword evidence="2" id="KW-0813">Transport</keyword>
<feature type="chain" id="PRO_5042280669" description="Phytocyanin domain-containing protein" evidence="12">
    <location>
        <begin position="23"/>
        <end position="161"/>
    </location>
</feature>
<dbReference type="FunFam" id="2.60.40.420:FF:000067">
    <property type="entry name" value="Cupredoxin superfamily protein"/>
    <property type="match status" value="1"/>
</dbReference>
<keyword evidence="10" id="KW-1015">Disulfide bond</keyword>
<evidence type="ECO:0000259" key="13">
    <source>
        <dbReference type="PROSITE" id="PS51485"/>
    </source>
</evidence>
<evidence type="ECO:0000256" key="5">
    <source>
        <dbReference type="ARBA" id="ARBA00022729"/>
    </source>
</evidence>
<dbReference type="Gene3D" id="2.60.40.420">
    <property type="entry name" value="Cupredoxins - blue copper proteins"/>
    <property type="match status" value="1"/>
</dbReference>
<dbReference type="GO" id="GO:0005886">
    <property type="term" value="C:plasma membrane"/>
    <property type="evidence" value="ECO:0007669"/>
    <property type="project" value="TreeGrafter"/>
</dbReference>
<evidence type="ECO:0000313" key="15">
    <source>
        <dbReference type="Proteomes" id="UP001190926"/>
    </source>
</evidence>
<dbReference type="GO" id="GO:0046872">
    <property type="term" value="F:metal ion binding"/>
    <property type="evidence" value="ECO:0007669"/>
    <property type="project" value="UniProtKB-KW"/>
</dbReference>
<keyword evidence="8" id="KW-0186">Copper</keyword>
<dbReference type="PANTHER" id="PTHR33021">
    <property type="entry name" value="BLUE COPPER PROTEIN"/>
    <property type="match status" value="1"/>
</dbReference>
<dbReference type="InterPro" id="IPR039391">
    <property type="entry name" value="Phytocyanin-like"/>
</dbReference>
<dbReference type="CDD" id="cd04216">
    <property type="entry name" value="Phytocyanin"/>
    <property type="match status" value="1"/>
</dbReference>
<keyword evidence="15" id="KW-1185">Reference proteome</keyword>
<dbReference type="Pfam" id="PF02298">
    <property type="entry name" value="Cu_bind_like"/>
    <property type="match status" value="1"/>
</dbReference>
<dbReference type="EMBL" id="SDAM02000010">
    <property type="protein sequence ID" value="KAH6837749.1"/>
    <property type="molecule type" value="Genomic_DNA"/>
</dbReference>
<keyword evidence="6" id="KW-0249">Electron transport</keyword>